<evidence type="ECO:0000259" key="1">
    <source>
        <dbReference type="Pfam" id="PF05076"/>
    </source>
</evidence>
<dbReference type="RefSeq" id="WP_208470921.1">
    <property type="nucleotide sequence ID" value="NZ_JAGFNS010000023.1"/>
</dbReference>
<keyword evidence="3" id="KW-1185">Reference proteome</keyword>
<reference evidence="2 3" key="1">
    <citation type="submission" date="2021-03" db="EMBL/GenBank/DDBJ databases">
        <title>Actinoplanes flavus sp. nov., a novel actinomycete isolated from Coconut Palm rhizosphere soil.</title>
        <authorList>
            <person name="Luo X."/>
        </authorList>
    </citation>
    <scope>NUCLEOTIDE SEQUENCE [LARGE SCALE GENOMIC DNA]</scope>
    <source>
        <strain evidence="2 3">NEAU-H7</strain>
    </source>
</reference>
<evidence type="ECO:0000313" key="3">
    <source>
        <dbReference type="Proteomes" id="UP000679690"/>
    </source>
</evidence>
<dbReference type="InterPro" id="IPR020941">
    <property type="entry name" value="SUFU-like_domain"/>
</dbReference>
<proteinExistence type="predicted"/>
<dbReference type="InterPro" id="IPR037181">
    <property type="entry name" value="SUFU_N"/>
</dbReference>
<name>A0ABS3UT77_9ACTN</name>
<sequence length="163" mass="17689">MMWDAVTEALGGLYPEVQPWHVTYPVEGCRLRAASAYPAAGHWHLVSYGLGERWGFELTLRVARGAQEVQPPQWPFVLLDRVAAYVASLDGPVEDGQWINWGGPVTGFPHTDGPDTGLTVLILAEDPQLGGRFLQLVGVTADEADGRVEVAEDPLMVTDPGRA</sequence>
<dbReference type="SUPFAM" id="SSF103359">
    <property type="entry name" value="Suppressor of Fused, N-terminal domain"/>
    <property type="match status" value="1"/>
</dbReference>
<evidence type="ECO:0000313" key="2">
    <source>
        <dbReference type="EMBL" id="MBO3741780.1"/>
    </source>
</evidence>
<organism evidence="2 3">
    <name type="scientific">Actinoplanes flavus</name>
    <dbReference type="NCBI Taxonomy" id="2820290"/>
    <lineage>
        <taxon>Bacteria</taxon>
        <taxon>Bacillati</taxon>
        <taxon>Actinomycetota</taxon>
        <taxon>Actinomycetes</taxon>
        <taxon>Micromonosporales</taxon>
        <taxon>Micromonosporaceae</taxon>
        <taxon>Actinoplanes</taxon>
    </lineage>
</organism>
<dbReference type="Proteomes" id="UP000679690">
    <property type="component" value="Unassembled WGS sequence"/>
</dbReference>
<feature type="domain" description="Suppressor of fused-like" evidence="1">
    <location>
        <begin position="36"/>
        <end position="145"/>
    </location>
</feature>
<protein>
    <submittedName>
        <fullName evidence="2">Suppressor of fused domain protein</fullName>
    </submittedName>
</protein>
<dbReference type="Pfam" id="PF05076">
    <property type="entry name" value="SUFU"/>
    <property type="match status" value="1"/>
</dbReference>
<comment type="caution">
    <text evidence="2">The sequence shown here is derived from an EMBL/GenBank/DDBJ whole genome shotgun (WGS) entry which is preliminary data.</text>
</comment>
<accession>A0ABS3UT77</accession>
<dbReference type="EMBL" id="JAGFNS010000023">
    <property type="protein sequence ID" value="MBO3741780.1"/>
    <property type="molecule type" value="Genomic_DNA"/>
</dbReference>
<gene>
    <name evidence="2" type="ORF">J5X75_30150</name>
</gene>